<feature type="domain" description="Thioesterase" evidence="2">
    <location>
        <begin position="7"/>
        <end position="237"/>
    </location>
</feature>
<evidence type="ECO:0000313" key="3">
    <source>
        <dbReference type="EMBL" id="CAA9203143.1"/>
    </source>
</evidence>
<dbReference type="RefSeq" id="WP_173968403.1">
    <property type="nucleotide sequence ID" value="NZ_CADCST010000164.1"/>
</dbReference>
<sequence length="247" mass="28259">MNDNRNKIIALPFAGGNRYSFNSIEKYVPKNLNWVTLESPGRGNRFREDLLVTVNELVDDLLNQIIPLIENSNYVIYGHSMGTLLGYELTKKIIEKKLKQPTSLFFTGRGAPGFSRFDTKKSLLPETVFWKEVEKIGGLPQEILQCKELLELYYPIMKSDFKAIEDYEFLAMEKPFSIPIHVCMGKDEIGRGEEKTSLNDMKAWQNETSLPCTFELLEGDHFFIFKHAEAIAKKISRTVVTIGSTYA</sequence>
<dbReference type="PANTHER" id="PTHR11487:SF0">
    <property type="entry name" value="S-ACYL FATTY ACID SYNTHASE THIOESTERASE, MEDIUM CHAIN"/>
    <property type="match status" value="1"/>
</dbReference>
<dbReference type="Proteomes" id="UP000474567">
    <property type="component" value="Unassembled WGS sequence"/>
</dbReference>
<dbReference type="InterPro" id="IPR029058">
    <property type="entry name" value="AB_hydrolase_fold"/>
</dbReference>
<gene>
    <name evidence="3" type="primary">srfAD_2</name>
    <name evidence="3" type="ORF">FLACOL7796_04616</name>
</gene>
<comment type="caution">
    <text evidence="3">The sequence shown here is derived from an EMBL/GenBank/DDBJ whole genome shotgun (WGS) entry which is preliminary data.</text>
</comment>
<organism evidence="3 4">
    <name type="scientific">Flavobacterium collinsii</name>
    <dbReference type="NCBI Taxonomy" id="1114861"/>
    <lineage>
        <taxon>Bacteria</taxon>
        <taxon>Pseudomonadati</taxon>
        <taxon>Bacteroidota</taxon>
        <taxon>Flavobacteriia</taxon>
        <taxon>Flavobacteriales</taxon>
        <taxon>Flavobacteriaceae</taxon>
        <taxon>Flavobacterium</taxon>
    </lineage>
</organism>
<dbReference type="InterPro" id="IPR012223">
    <property type="entry name" value="TEII"/>
</dbReference>
<evidence type="ECO:0000313" key="4">
    <source>
        <dbReference type="Proteomes" id="UP000474567"/>
    </source>
</evidence>
<dbReference type="Pfam" id="PF00975">
    <property type="entry name" value="Thioesterase"/>
    <property type="match status" value="1"/>
</dbReference>
<protein>
    <submittedName>
        <fullName evidence="3">Surfactin synthase thioesterase subunit</fullName>
        <ecNumber evidence="3">3.1.2.-</ecNumber>
    </submittedName>
</protein>
<dbReference type="InterPro" id="IPR001031">
    <property type="entry name" value="Thioesterase"/>
</dbReference>
<evidence type="ECO:0000256" key="1">
    <source>
        <dbReference type="ARBA" id="ARBA00007169"/>
    </source>
</evidence>
<evidence type="ECO:0000259" key="2">
    <source>
        <dbReference type="Pfam" id="PF00975"/>
    </source>
</evidence>
<dbReference type="GO" id="GO:0016787">
    <property type="term" value="F:hydrolase activity"/>
    <property type="evidence" value="ECO:0007669"/>
    <property type="project" value="UniProtKB-KW"/>
</dbReference>
<dbReference type="Gene3D" id="3.40.50.1820">
    <property type="entry name" value="alpha/beta hydrolase"/>
    <property type="match status" value="1"/>
</dbReference>
<comment type="similarity">
    <text evidence="1">Belongs to the thioesterase family.</text>
</comment>
<name>A0ABN7ES91_9FLAO</name>
<dbReference type="EC" id="3.1.2.-" evidence="3"/>
<proteinExistence type="inferred from homology"/>
<keyword evidence="3" id="KW-0378">Hydrolase</keyword>
<dbReference type="EMBL" id="CADCST010000164">
    <property type="protein sequence ID" value="CAA9203143.1"/>
    <property type="molecule type" value="Genomic_DNA"/>
</dbReference>
<accession>A0ABN7ES91</accession>
<reference evidence="3 4" key="1">
    <citation type="submission" date="2020-02" db="EMBL/GenBank/DDBJ databases">
        <authorList>
            <person name="Criscuolo A."/>
        </authorList>
    </citation>
    <scope>NUCLEOTIDE SEQUENCE [LARGE SCALE GENOMIC DNA]</scope>
    <source>
        <strain evidence="3">CECT7796</strain>
    </source>
</reference>
<keyword evidence="4" id="KW-1185">Reference proteome</keyword>
<dbReference type="PANTHER" id="PTHR11487">
    <property type="entry name" value="THIOESTERASE"/>
    <property type="match status" value="1"/>
</dbReference>
<dbReference type="SUPFAM" id="SSF53474">
    <property type="entry name" value="alpha/beta-Hydrolases"/>
    <property type="match status" value="1"/>
</dbReference>